<name>A0A7J6VY53_THATH</name>
<organism evidence="2 3">
    <name type="scientific">Thalictrum thalictroides</name>
    <name type="common">Rue-anemone</name>
    <name type="synonym">Anemone thalictroides</name>
    <dbReference type="NCBI Taxonomy" id="46969"/>
    <lineage>
        <taxon>Eukaryota</taxon>
        <taxon>Viridiplantae</taxon>
        <taxon>Streptophyta</taxon>
        <taxon>Embryophyta</taxon>
        <taxon>Tracheophyta</taxon>
        <taxon>Spermatophyta</taxon>
        <taxon>Magnoliopsida</taxon>
        <taxon>Ranunculales</taxon>
        <taxon>Ranunculaceae</taxon>
        <taxon>Thalictroideae</taxon>
        <taxon>Thalictrum</taxon>
    </lineage>
</organism>
<evidence type="ECO:0000259" key="1">
    <source>
        <dbReference type="Pfam" id="PF21188"/>
    </source>
</evidence>
<dbReference type="EMBL" id="JABWDY010025716">
    <property type="protein sequence ID" value="KAF5189262.1"/>
    <property type="molecule type" value="Genomic_DNA"/>
</dbReference>
<evidence type="ECO:0000313" key="3">
    <source>
        <dbReference type="Proteomes" id="UP000554482"/>
    </source>
</evidence>
<feature type="domain" description="Pre-mRNA-splicing helicase BRR2-like plug" evidence="1">
    <location>
        <begin position="74"/>
        <end position="141"/>
    </location>
</feature>
<dbReference type="OrthoDB" id="5575at2759"/>
<proteinExistence type="predicted"/>
<gene>
    <name evidence="2" type="ORF">FRX31_021149</name>
</gene>
<comment type="caution">
    <text evidence="2">The sequence shown here is derived from an EMBL/GenBank/DDBJ whole genome shotgun (WGS) entry which is preliminary data.</text>
</comment>
<dbReference type="Proteomes" id="UP000554482">
    <property type="component" value="Unassembled WGS sequence"/>
</dbReference>
<dbReference type="Pfam" id="PF21188">
    <property type="entry name" value="BRR2_plug"/>
    <property type="match status" value="1"/>
</dbReference>
<reference evidence="2 3" key="1">
    <citation type="submission" date="2020-06" db="EMBL/GenBank/DDBJ databases">
        <title>Transcriptomic and genomic resources for Thalictrum thalictroides and T. hernandezii: Facilitating candidate gene discovery in an emerging model plant lineage.</title>
        <authorList>
            <person name="Arias T."/>
            <person name="Riano-Pachon D.M."/>
            <person name="Di Stilio V.S."/>
        </authorList>
    </citation>
    <scope>NUCLEOTIDE SEQUENCE [LARGE SCALE GENOMIC DNA]</scope>
    <source>
        <strain evidence="3">cv. WT478/WT964</strain>
        <tissue evidence="2">Leaves</tissue>
    </source>
</reference>
<dbReference type="AlphaFoldDB" id="A0A7J6VY53"/>
<keyword evidence="3" id="KW-1185">Reference proteome</keyword>
<protein>
    <recommendedName>
        <fullName evidence="1">Pre-mRNA-splicing helicase BRR2-like plug domain-containing protein</fullName>
    </recommendedName>
</protein>
<evidence type="ECO:0000313" key="2">
    <source>
        <dbReference type="EMBL" id="KAF5189262.1"/>
    </source>
</evidence>
<sequence length="506" mass="55833">MDYGTTSVGEDIPQKEMEGWQPFFTFKSVKQEEKIAEDTLMFDGGVKRKFEESEDEDTFVPEKGFYQPSSEDTWEAYQALITMIESQSKANLPRAVLCGVADEVLGVLKSKNISNPMEKKIEIERIMYPIPDFVFNELVKIARRITDYYVVQPVSKSDDRIVLFVPEEGFYQPKSEDTCTAYKLLLDTIRENLGSDQPQIVQCVVAHEILVILKDVDITNYVKKEKMESFLNYVSDDTFDLLVFIADLVKDFDEFKGTTSAGYTFGTDVNCNSSSGWNNFGADAKGSSSTGWGADAKDGWGAAAKAGWGADAKGSSSSGWGADVKGGWGSDMAKNEFIQKPNWPRKVIEGFQIDAEPVEAIGTPPLMTYSDDEDDQMVSKDLLTEGNASISTAGDVGVFDPMPDNVSVISDRVADISLDDVADLVPDNVSVISDRVADISLDDLDKNPAAGDVVANAAIDNALSRIKLEYSSEEEIMYFDHDKVSDNADKEDSDGWLKIDFDEDGI</sequence>
<dbReference type="InterPro" id="IPR048863">
    <property type="entry name" value="BRR2_plug"/>
</dbReference>
<accession>A0A7J6VY53</accession>